<protein>
    <submittedName>
        <fullName evidence="1">Uncharacterized protein</fullName>
    </submittedName>
</protein>
<evidence type="ECO:0000313" key="1">
    <source>
        <dbReference type="EMBL" id="KAK0704356.1"/>
    </source>
</evidence>
<dbReference type="AlphaFoldDB" id="A0AA39ZVA1"/>
<sequence>MAPNLKENYEVKLILNPNLVLNPASHAPIPALLAAFSLSPTPTKMNIQFLDDDNKTIYGADWSPRIRRTEGKPGFELTYKKRYPITAGNVDVALETANTDGFDASDTKYEAQVEWGYKNMTLSVSHDKKFPGGEVSSLDLPDAAAARSMLSEEAPEKFKNFGVGKGWVSKHWSWRVFTGLSSPIGSLGPGGRPG</sequence>
<reference evidence="1" key="1">
    <citation type="submission" date="2023-06" db="EMBL/GenBank/DDBJ databases">
        <title>Genome-scale phylogeny and comparative genomics of the fungal order Sordariales.</title>
        <authorList>
            <consortium name="Lawrence Berkeley National Laboratory"/>
            <person name="Hensen N."/>
            <person name="Bonometti L."/>
            <person name="Westerberg I."/>
            <person name="Brannstrom I.O."/>
            <person name="Guillou S."/>
            <person name="Cros-Aarteil S."/>
            <person name="Calhoun S."/>
            <person name="Haridas S."/>
            <person name="Kuo A."/>
            <person name="Mondo S."/>
            <person name="Pangilinan J."/>
            <person name="Riley R."/>
            <person name="Labutti K."/>
            <person name="Andreopoulos B."/>
            <person name="Lipzen A."/>
            <person name="Chen C."/>
            <person name="Yanf M."/>
            <person name="Daum C."/>
            <person name="Ng V."/>
            <person name="Clum A."/>
            <person name="Steindorff A."/>
            <person name="Ohm R."/>
            <person name="Martin F."/>
            <person name="Silar P."/>
            <person name="Natvig D."/>
            <person name="Lalanne C."/>
            <person name="Gautier V."/>
            <person name="Ament-Velasquez S.L."/>
            <person name="Kruys A."/>
            <person name="Hutchinson M.I."/>
            <person name="Powell A.J."/>
            <person name="Barry K."/>
            <person name="Miller A.N."/>
            <person name="Grigoriev I.V."/>
            <person name="Debuchy R."/>
            <person name="Gladieux P."/>
            <person name="Thoren M.H."/>
            <person name="Johannesson H."/>
        </authorList>
    </citation>
    <scope>NUCLEOTIDE SEQUENCE</scope>
    <source>
        <strain evidence="1">SMH4607-1</strain>
    </source>
</reference>
<accession>A0AA39ZVA1</accession>
<proteinExistence type="predicted"/>
<dbReference type="EMBL" id="JAUKUA010000007">
    <property type="protein sequence ID" value="KAK0704356.1"/>
    <property type="molecule type" value="Genomic_DNA"/>
</dbReference>
<keyword evidence="2" id="KW-1185">Reference proteome</keyword>
<gene>
    <name evidence="1" type="ORF">B0H67DRAFT_591189</name>
</gene>
<dbReference type="Proteomes" id="UP001172102">
    <property type="component" value="Unassembled WGS sequence"/>
</dbReference>
<name>A0AA39ZVA1_9PEZI</name>
<comment type="caution">
    <text evidence="1">The sequence shown here is derived from an EMBL/GenBank/DDBJ whole genome shotgun (WGS) entry which is preliminary data.</text>
</comment>
<evidence type="ECO:0000313" key="2">
    <source>
        <dbReference type="Proteomes" id="UP001172102"/>
    </source>
</evidence>
<organism evidence="1 2">
    <name type="scientific">Lasiosphaeris hirsuta</name>
    <dbReference type="NCBI Taxonomy" id="260670"/>
    <lineage>
        <taxon>Eukaryota</taxon>
        <taxon>Fungi</taxon>
        <taxon>Dikarya</taxon>
        <taxon>Ascomycota</taxon>
        <taxon>Pezizomycotina</taxon>
        <taxon>Sordariomycetes</taxon>
        <taxon>Sordariomycetidae</taxon>
        <taxon>Sordariales</taxon>
        <taxon>Lasiosphaeriaceae</taxon>
        <taxon>Lasiosphaeris</taxon>
    </lineage>
</organism>